<dbReference type="OMA" id="GRTICKR"/>
<organism evidence="6">
    <name type="scientific">Brugia malayi</name>
    <name type="common">Filarial nematode worm</name>
    <dbReference type="NCBI Taxonomy" id="6279"/>
    <lineage>
        <taxon>Eukaryota</taxon>
        <taxon>Metazoa</taxon>
        <taxon>Ecdysozoa</taxon>
        <taxon>Nematoda</taxon>
        <taxon>Chromadorea</taxon>
        <taxon>Rhabditida</taxon>
        <taxon>Spirurina</taxon>
        <taxon>Spiruromorpha</taxon>
        <taxon>Filarioidea</taxon>
        <taxon>Onchocercidae</taxon>
        <taxon>Brugia</taxon>
    </lineage>
</organism>
<comment type="similarity">
    <text evidence="4">Belongs to the eukaryotic/archaeal RNase P protein component 4 family.</text>
</comment>
<dbReference type="InterPro" id="IPR013730">
    <property type="entry name" value="Fyv7/TAP26"/>
</dbReference>
<keyword evidence="5" id="KW-0175">Coiled coil</keyword>
<dbReference type="Pfam" id="PF04032">
    <property type="entry name" value="Rpr2"/>
    <property type="match status" value="1"/>
</dbReference>
<dbReference type="PANTHER" id="PTHR14742">
    <property type="entry name" value="RIBONUCLEASE P SUBUNIT P21"/>
    <property type="match status" value="1"/>
</dbReference>
<reference evidence="6" key="1">
    <citation type="journal article" date="2007" name="Science">
        <title>Draft genome of the filarial nematode parasite Brugia malayi.</title>
        <authorList>
            <person name="Ghedin E."/>
            <person name="Wang S."/>
            <person name="Spiro D."/>
            <person name="Caler E."/>
            <person name="Zhao Q."/>
            <person name="Crabtree J."/>
            <person name="Allen J.E."/>
            <person name="Delcher A.L."/>
            <person name="Guiliano D.B."/>
            <person name="Miranda-Saavedra D."/>
            <person name="Angiuoli S.V."/>
            <person name="Creasy T."/>
            <person name="Amedeo P."/>
            <person name="Haas B."/>
            <person name="El-Sayed N.M."/>
            <person name="Wortman J.R."/>
            <person name="Feldblyum T."/>
            <person name="Tallon L."/>
            <person name="Schatz M."/>
            <person name="Shumway M."/>
            <person name="Koo H."/>
            <person name="Salzberg S.L."/>
            <person name="Schobel S."/>
            <person name="Pertea M."/>
            <person name="Pop M."/>
            <person name="White O."/>
            <person name="Barton G.J."/>
            <person name="Carlow C.K."/>
            <person name="Crawford M.J."/>
            <person name="Daub J."/>
            <person name="Dimmic M.W."/>
            <person name="Estes C.F."/>
            <person name="Foster J.M."/>
            <person name="Ganatra M."/>
            <person name="Gregory W.F."/>
            <person name="Johnson N.M."/>
            <person name="Jin J."/>
            <person name="Komuniecki R."/>
            <person name="Korf I."/>
            <person name="Kumar S."/>
            <person name="Laney S."/>
            <person name="Li B.W."/>
            <person name="Li W."/>
            <person name="Lindblom T.H."/>
            <person name="Lustigman S."/>
            <person name="Ma D."/>
            <person name="Maina C.V."/>
            <person name="Martin D.M."/>
            <person name="McCarter J.P."/>
            <person name="McReynolds L."/>
            <person name="Mitreva M."/>
            <person name="Nutman T.B."/>
            <person name="Parkinson J."/>
            <person name="Peregrin-Alvarez J.M."/>
            <person name="Poole C."/>
            <person name="Ren Q."/>
            <person name="Saunders L."/>
            <person name="Sluder A.E."/>
            <person name="Smith K."/>
            <person name="Stanke M."/>
            <person name="Unnasch T.R."/>
            <person name="Ware J."/>
            <person name="Wei A.D."/>
            <person name="Weil G."/>
            <person name="Williams D.J."/>
            <person name="Zhang Y."/>
            <person name="Williams S.A."/>
            <person name="Fraser-Liggett C."/>
            <person name="Slatko B."/>
            <person name="Blaxter M.L."/>
            <person name="Scott A.L."/>
        </authorList>
    </citation>
    <scope>NUCLEOTIDE SEQUENCE</scope>
    <source>
        <strain evidence="6">FR3</strain>
    </source>
</reference>
<dbReference type="PANTHER" id="PTHR14742:SF0">
    <property type="entry name" value="RIBONUCLEASE P PROTEIN SUBUNIT P21"/>
    <property type="match status" value="1"/>
</dbReference>
<dbReference type="InterPro" id="IPR007175">
    <property type="entry name" value="Rpr2/Snm1/Rpp21"/>
</dbReference>
<dbReference type="GO" id="GO:0005655">
    <property type="term" value="C:nucleolar ribonuclease P complex"/>
    <property type="evidence" value="ECO:0007669"/>
    <property type="project" value="TreeGrafter"/>
</dbReference>
<keyword evidence="1" id="KW-0819">tRNA processing</keyword>
<name>A0A0H5S7I1_BRUMA</name>
<evidence type="ECO:0000256" key="4">
    <source>
        <dbReference type="ARBA" id="ARBA00038402"/>
    </source>
</evidence>
<dbReference type="Gene3D" id="6.20.50.20">
    <property type="match status" value="1"/>
</dbReference>
<evidence type="ECO:0000256" key="5">
    <source>
        <dbReference type="SAM" id="Coils"/>
    </source>
</evidence>
<dbReference type="EMBL" id="LN856980">
    <property type="protein sequence ID" value="CRZ24678.1"/>
    <property type="molecule type" value="Genomic_DNA"/>
</dbReference>
<dbReference type="GO" id="GO:0046872">
    <property type="term" value="F:metal ion binding"/>
    <property type="evidence" value="ECO:0007669"/>
    <property type="project" value="UniProtKB-KW"/>
</dbReference>
<reference evidence="6" key="2">
    <citation type="submission" date="2012-12" db="EMBL/GenBank/DDBJ databases">
        <authorList>
            <person name="Gao Y.W."/>
            <person name="Fan S.T."/>
            <person name="Sun H.T."/>
            <person name="Wang Z."/>
            <person name="Gao X.L."/>
            <person name="Li Y.G."/>
            <person name="Wang T.C."/>
            <person name="Zhang K."/>
            <person name="Xu W.W."/>
            <person name="Yu Z.J."/>
            <person name="Xia X.Z."/>
        </authorList>
    </citation>
    <scope>NUCLEOTIDE SEQUENCE</scope>
    <source>
        <strain evidence="6">FR3</strain>
    </source>
</reference>
<evidence type="ECO:0000313" key="6">
    <source>
        <dbReference type="EMBL" id="CRZ24678.1"/>
    </source>
</evidence>
<dbReference type="AlphaFoldDB" id="A0A0H5S7I1"/>
<feature type="coiled-coil region" evidence="5">
    <location>
        <begin position="63"/>
        <end position="94"/>
    </location>
</feature>
<evidence type="ECO:0000256" key="1">
    <source>
        <dbReference type="ARBA" id="ARBA00022694"/>
    </source>
</evidence>
<accession>A0A0H5S7I1</accession>
<dbReference type="PRINTS" id="PR01854">
    <property type="entry name" value="BR22PROTEIN"/>
</dbReference>
<sequence length="301" mass="35161">MCCQGYRSELAVRELTYNYDMQYDMMARSSMEAGPSSEISPTMDQCHSSSLQRKKRRLHADQRAQLTYQKIAAERKAEKEKRQLEREKRQKVLEEYTSIKQRMNKALLKKNKRGQPNLNAQIEVLLEKIEKRMQKGKIDGFMTDGKTRPPKPNEFHYRCNHLYMAASLLCSQSSGNSGLEMLSKLYLREMKELCSVEMIRLEKDFGRTICKRCKNIFIARPDGTQSITVRLNRKKQMIRTCLSCGAKKRFARNSTYLSRNEQNQHQIGIEGQQQQNNDIYKSTFSERISLNVSQNYALHFG</sequence>
<keyword evidence="2" id="KW-0479">Metal-binding</keyword>
<keyword evidence="3" id="KW-0862">Zinc</keyword>
<protein>
    <submittedName>
        <fullName evidence="6">Bm3278</fullName>
    </submittedName>
</protein>
<dbReference type="Pfam" id="PF08524">
    <property type="entry name" value="rRNA_processing"/>
    <property type="match status" value="1"/>
</dbReference>
<evidence type="ECO:0000256" key="2">
    <source>
        <dbReference type="ARBA" id="ARBA00022723"/>
    </source>
</evidence>
<dbReference type="GO" id="GO:0008033">
    <property type="term" value="P:tRNA processing"/>
    <property type="evidence" value="ECO:0007669"/>
    <property type="project" value="UniProtKB-KW"/>
</dbReference>
<gene>
    <name evidence="6" type="ORF">Bm3278</name>
    <name evidence="6" type="ORF">BM_Bm3278</name>
</gene>
<evidence type="ECO:0000256" key="3">
    <source>
        <dbReference type="ARBA" id="ARBA00022833"/>
    </source>
</evidence>
<proteinExistence type="inferred from homology"/>